<dbReference type="GO" id="GO:0089702">
    <property type="term" value="F:undecaprenyl-phosphate glucose phosphotransferase activity"/>
    <property type="evidence" value="ECO:0007669"/>
    <property type="project" value="TreeGrafter"/>
</dbReference>
<dbReference type="InterPro" id="IPR003362">
    <property type="entry name" value="Bact_transf"/>
</dbReference>
<dbReference type="eggNOG" id="COG1086">
    <property type="taxonomic scope" value="Bacteria"/>
</dbReference>
<dbReference type="EMBL" id="CP001087">
    <property type="protein sequence ID" value="ACN16305.1"/>
    <property type="molecule type" value="Genomic_DNA"/>
</dbReference>
<protein>
    <submittedName>
        <fullName evidence="9">Predicted glycosyltransferase</fullName>
    </submittedName>
</protein>
<keyword evidence="4 7" id="KW-0812">Transmembrane</keyword>
<gene>
    <name evidence="9" type="ordered locus">HRM2_32260</name>
</gene>
<comment type="subcellular location">
    <subcellularLocation>
        <location evidence="1">Membrane</location>
        <topology evidence="1">Multi-pass membrane protein</topology>
    </subcellularLocation>
</comment>
<dbReference type="AlphaFoldDB" id="C0QLK1"/>
<dbReference type="GO" id="GO:0009242">
    <property type="term" value="P:colanic acid biosynthetic process"/>
    <property type="evidence" value="ECO:0007669"/>
    <property type="project" value="TreeGrafter"/>
</dbReference>
<feature type="transmembrane region" description="Helical" evidence="7">
    <location>
        <begin position="64"/>
        <end position="82"/>
    </location>
</feature>
<evidence type="ECO:0000313" key="9">
    <source>
        <dbReference type="EMBL" id="ACN16305.1"/>
    </source>
</evidence>
<dbReference type="NCBIfam" id="TIGR03013">
    <property type="entry name" value="EpsB_2"/>
    <property type="match status" value="1"/>
</dbReference>
<dbReference type="eggNOG" id="COG2148">
    <property type="taxonomic scope" value="Bacteria"/>
</dbReference>
<dbReference type="NCBIfam" id="TIGR03025">
    <property type="entry name" value="EPS_sugtrans"/>
    <property type="match status" value="1"/>
</dbReference>
<keyword evidence="3" id="KW-0808">Transferase</keyword>
<evidence type="ECO:0000256" key="4">
    <source>
        <dbReference type="ARBA" id="ARBA00022692"/>
    </source>
</evidence>
<sequence>MRNLAILAGGDVLVAFISLIPSILSTFPGKVPLLWHYCFFPVVLFSSFLCEVYTTDKLIFKIKLIRSALGAALSFAVLLLLFSSLRGIYVELFLSLLFFLILQNSWQILYQKSTNSLFFAENILVLGTGAMAEKVEKLIASSKGRRTLAGYVKTASDPVTVPTTSIVGTIDDIVELSKRYNAHAIVIALTERRGNLIIEKLVTCKLMGVRIMDYPSFFEVTTGKIPVEEINPSWLIQSSGFLITPFIRLMKRIVDVLFASTLLLFTLPLLPVIACGIKLTSKGPVFYLQKRVGVNGTPFTIFKFRSMADNAEKDTGASWARQNDPRVTPIGAFMRKTRIDELPQLVNVLKGDMSFIGPRPERPEFVEEISRVTPYYLERHAVKPGITGWAQVMYPYGSSLGDSVEKLRYDLYYINNLSFFLEILIVLETIKVVLFRRGGR</sequence>
<evidence type="ECO:0000256" key="3">
    <source>
        <dbReference type="ARBA" id="ARBA00022679"/>
    </source>
</evidence>
<dbReference type="PANTHER" id="PTHR30576">
    <property type="entry name" value="COLANIC BIOSYNTHESIS UDP-GLUCOSE LIPID CARRIER TRANSFERASE"/>
    <property type="match status" value="1"/>
</dbReference>
<dbReference type="KEGG" id="dat:HRM2_32260"/>
<dbReference type="PANTHER" id="PTHR30576:SF21">
    <property type="entry name" value="UDP-GLUCOSE:UNDECAPRENYL-PHOSPHATE GLUCOSE-1-PHOSPHATE TRANSFERASE"/>
    <property type="match status" value="1"/>
</dbReference>
<dbReference type="Proteomes" id="UP000000442">
    <property type="component" value="Chromosome"/>
</dbReference>
<dbReference type="Gene3D" id="3.40.50.720">
    <property type="entry name" value="NAD(P)-binding Rossmann-like Domain"/>
    <property type="match status" value="1"/>
</dbReference>
<dbReference type="HOGENOM" id="CLU_024920_0_0_7"/>
<dbReference type="InterPro" id="IPR017475">
    <property type="entry name" value="EPS_sugar_tfrase"/>
</dbReference>
<evidence type="ECO:0000256" key="5">
    <source>
        <dbReference type="ARBA" id="ARBA00022989"/>
    </source>
</evidence>
<feature type="transmembrane region" description="Helical" evidence="7">
    <location>
        <begin position="33"/>
        <end position="52"/>
    </location>
</feature>
<accession>C0QLK1</accession>
<evidence type="ECO:0000259" key="8">
    <source>
        <dbReference type="Pfam" id="PF02397"/>
    </source>
</evidence>
<comment type="similarity">
    <text evidence="2">Belongs to the bacterial sugar transferase family.</text>
</comment>
<evidence type="ECO:0000256" key="1">
    <source>
        <dbReference type="ARBA" id="ARBA00004141"/>
    </source>
</evidence>
<feature type="transmembrane region" description="Helical" evidence="7">
    <location>
        <begin position="7"/>
        <end position="27"/>
    </location>
</feature>
<name>C0QLK1_DESAH</name>
<keyword evidence="5 7" id="KW-1133">Transmembrane helix</keyword>
<evidence type="ECO:0000256" key="7">
    <source>
        <dbReference type="SAM" id="Phobius"/>
    </source>
</evidence>
<dbReference type="Pfam" id="PF02397">
    <property type="entry name" value="Bac_transf"/>
    <property type="match status" value="1"/>
</dbReference>
<dbReference type="GO" id="GO:0016020">
    <property type="term" value="C:membrane"/>
    <property type="evidence" value="ECO:0007669"/>
    <property type="project" value="UniProtKB-SubCell"/>
</dbReference>
<keyword evidence="10" id="KW-1185">Reference proteome</keyword>
<feature type="domain" description="Bacterial sugar transferase" evidence="8">
    <location>
        <begin position="251"/>
        <end position="434"/>
    </location>
</feature>
<dbReference type="InterPro" id="IPR017464">
    <property type="entry name" value="Sugar_tfrase_EpsB_2"/>
</dbReference>
<evidence type="ECO:0000256" key="2">
    <source>
        <dbReference type="ARBA" id="ARBA00006464"/>
    </source>
</evidence>
<proteinExistence type="inferred from homology"/>
<evidence type="ECO:0000256" key="6">
    <source>
        <dbReference type="ARBA" id="ARBA00023136"/>
    </source>
</evidence>
<reference evidence="9 10" key="1">
    <citation type="journal article" date="2009" name="Environ. Microbiol.">
        <title>Genome sequence of Desulfobacterium autotrophicum HRM2, a marine sulfate reducer oxidizing organic carbon completely to carbon dioxide.</title>
        <authorList>
            <person name="Strittmatter A.W."/>
            <person name="Liesegang H."/>
            <person name="Rabus R."/>
            <person name="Decker I."/>
            <person name="Amann J."/>
            <person name="Andres S."/>
            <person name="Henne A."/>
            <person name="Fricke W.F."/>
            <person name="Martinez-Arias R."/>
            <person name="Bartels D."/>
            <person name="Goesmann A."/>
            <person name="Krause L."/>
            <person name="Puehler A."/>
            <person name="Klenk H.P."/>
            <person name="Richter M."/>
            <person name="Schuler M."/>
            <person name="Gloeckner F.O."/>
            <person name="Meyerdierks A."/>
            <person name="Gottschalk G."/>
            <person name="Amann R."/>
        </authorList>
    </citation>
    <scope>NUCLEOTIDE SEQUENCE [LARGE SCALE GENOMIC DNA]</scope>
    <source>
        <strain evidence="10">ATCC 43914 / DSM 3382 / HRM2</strain>
    </source>
</reference>
<dbReference type="STRING" id="177437.HRM2_32260"/>
<keyword evidence="6 7" id="KW-0472">Membrane</keyword>
<evidence type="ECO:0000313" key="10">
    <source>
        <dbReference type="Proteomes" id="UP000000442"/>
    </source>
</evidence>
<organism evidence="9 10">
    <name type="scientific">Desulforapulum autotrophicum (strain ATCC 43914 / DSM 3382 / VKM B-1955 / HRM2)</name>
    <name type="common">Desulfobacterium autotrophicum</name>
    <dbReference type="NCBI Taxonomy" id="177437"/>
    <lineage>
        <taxon>Bacteria</taxon>
        <taxon>Pseudomonadati</taxon>
        <taxon>Thermodesulfobacteriota</taxon>
        <taxon>Desulfobacteria</taxon>
        <taxon>Desulfobacterales</taxon>
        <taxon>Desulfobacteraceae</taxon>
        <taxon>Desulforapulum</taxon>
    </lineage>
</organism>